<gene>
    <name evidence="2" type="ORF">SAMD00020551_2523</name>
</gene>
<dbReference type="STRING" id="1321606.SAMD00020551_2523"/>
<feature type="region of interest" description="Disordered" evidence="1">
    <location>
        <begin position="1"/>
        <end position="24"/>
    </location>
</feature>
<name>A0A0A8X564_MESS1</name>
<evidence type="ECO:0000256" key="1">
    <source>
        <dbReference type="SAM" id="MobiDB-lite"/>
    </source>
</evidence>
<evidence type="ECO:0000313" key="3">
    <source>
        <dbReference type="Proteomes" id="UP000031014"/>
    </source>
</evidence>
<accession>A0A0A8X564</accession>
<organism evidence="2 3">
    <name type="scientific">Mesobacillus selenatarsenatis (strain DSM 18680 / JCM 14380 / FERM P-15431 / SF-1)</name>
    <dbReference type="NCBI Taxonomy" id="1321606"/>
    <lineage>
        <taxon>Bacteria</taxon>
        <taxon>Bacillati</taxon>
        <taxon>Bacillota</taxon>
        <taxon>Bacilli</taxon>
        <taxon>Bacillales</taxon>
        <taxon>Bacillaceae</taxon>
        <taxon>Mesobacillus</taxon>
    </lineage>
</organism>
<dbReference type="AlphaFoldDB" id="A0A0A8X564"/>
<reference evidence="2 3" key="1">
    <citation type="submission" date="2013-06" db="EMBL/GenBank/DDBJ databases">
        <title>Whole genome shotgun sequence of Bacillus selenatarsenatis SF-1.</title>
        <authorList>
            <person name="Kuroda M."/>
            <person name="Sei K."/>
            <person name="Yamashita M."/>
            <person name="Ike M."/>
        </authorList>
    </citation>
    <scope>NUCLEOTIDE SEQUENCE [LARGE SCALE GENOMIC DNA]</scope>
    <source>
        <strain evidence="2 3">SF-1</strain>
    </source>
</reference>
<dbReference type="Proteomes" id="UP000031014">
    <property type="component" value="Unassembled WGS sequence"/>
</dbReference>
<dbReference type="EMBL" id="BASE01000054">
    <property type="protein sequence ID" value="GAM14374.1"/>
    <property type="molecule type" value="Genomic_DNA"/>
</dbReference>
<protein>
    <submittedName>
        <fullName evidence="2">Uncharacterized protein</fullName>
    </submittedName>
</protein>
<sequence>MRSERRIQTALEGDGEKLSEVASSSDRFGRVRGKAVQSSIKF</sequence>
<comment type="caution">
    <text evidence="2">The sequence shown here is derived from an EMBL/GenBank/DDBJ whole genome shotgun (WGS) entry which is preliminary data.</text>
</comment>
<evidence type="ECO:0000313" key="2">
    <source>
        <dbReference type="EMBL" id="GAM14374.1"/>
    </source>
</evidence>
<keyword evidence="3" id="KW-1185">Reference proteome</keyword>
<proteinExistence type="predicted"/>